<evidence type="ECO:0000313" key="3">
    <source>
        <dbReference type="EMBL" id="PLT44733.1"/>
    </source>
</evidence>
<comment type="similarity">
    <text evidence="1">Belongs to the short-chain dehydrogenases/reductases (SDR) family.</text>
</comment>
<keyword evidence="4" id="KW-1185">Reference proteome</keyword>
<dbReference type="PRINTS" id="PR00081">
    <property type="entry name" value="GDHRDH"/>
</dbReference>
<dbReference type="Gene3D" id="3.40.50.720">
    <property type="entry name" value="NAD(P)-binding Rossmann-like Domain"/>
    <property type="match status" value="1"/>
</dbReference>
<dbReference type="RefSeq" id="WP_373864135.1">
    <property type="nucleotide sequence ID" value="NZ_BIMM01000087.1"/>
</dbReference>
<dbReference type="EMBL" id="NFEZ01000004">
    <property type="protein sequence ID" value="PLT44733.1"/>
    <property type="molecule type" value="Genomic_DNA"/>
</dbReference>
<dbReference type="PANTHER" id="PTHR43639:SF1">
    <property type="entry name" value="SHORT-CHAIN DEHYDROGENASE_REDUCTASE FAMILY PROTEIN"/>
    <property type="match status" value="1"/>
</dbReference>
<dbReference type="InterPro" id="IPR002347">
    <property type="entry name" value="SDR_fam"/>
</dbReference>
<evidence type="ECO:0000256" key="2">
    <source>
        <dbReference type="ARBA" id="ARBA00023002"/>
    </source>
</evidence>
<organism evidence="3 4">
    <name type="scientific">Paenibacillus pasadenensis</name>
    <dbReference type="NCBI Taxonomy" id="217090"/>
    <lineage>
        <taxon>Bacteria</taxon>
        <taxon>Bacillati</taxon>
        <taxon>Bacillota</taxon>
        <taxon>Bacilli</taxon>
        <taxon>Bacillales</taxon>
        <taxon>Paenibacillaceae</taxon>
        <taxon>Paenibacillus</taxon>
    </lineage>
</organism>
<dbReference type="Pfam" id="PF13561">
    <property type="entry name" value="adh_short_C2"/>
    <property type="match status" value="1"/>
</dbReference>
<keyword evidence="2 3" id="KW-0560">Oxidoreductase</keyword>
<sequence>MSAERQPQTEIGADGAGGIRLDLSGHVALVTGSTGQLGRVIARTLAQAGADIVLHYHGNEAKARELHAELAALGRSVMIAQADVTRLDSVLAMAGAAAASGMKPVDIVVANAVVQYSWTSVLEQPVEDYVSQFESCVLQSVHLAKAFVPAMQQGGWGRMIGINTECAMQNFPTQSAYTAGKRGMDGVYRVLAKEVGADGITVNQIAPGWTISERDRENGTERSEGYESSVPLRRRGTDQEIANAVAFLASDLASFITGAYLPVNGGNVMPAI</sequence>
<dbReference type="InterPro" id="IPR036291">
    <property type="entry name" value="NAD(P)-bd_dom_sf"/>
</dbReference>
<reference evidence="3 4" key="1">
    <citation type="submission" date="2017-05" db="EMBL/GenBank/DDBJ databases">
        <title>Functional genome analysis of Paenibacillus pasadenensis strain R16: insights on endophytic life style and antifungal activity.</title>
        <authorList>
            <person name="Passera A."/>
            <person name="Marcolungo L."/>
            <person name="Casati P."/>
            <person name="Brasca M."/>
            <person name="Quaglino F."/>
            <person name="Delledonne M."/>
        </authorList>
    </citation>
    <scope>NUCLEOTIDE SEQUENCE [LARGE SCALE GENOMIC DNA]</scope>
    <source>
        <strain evidence="3 4">R16</strain>
    </source>
</reference>
<dbReference type="Proteomes" id="UP000234789">
    <property type="component" value="Unassembled WGS sequence"/>
</dbReference>
<dbReference type="SUPFAM" id="SSF51735">
    <property type="entry name" value="NAD(P)-binding Rossmann-fold domains"/>
    <property type="match status" value="1"/>
</dbReference>
<name>A0A2N5N336_9BACL</name>
<comment type="caution">
    <text evidence="3">The sequence shown here is derived from an EMBL/GenBank/DDBJ whole genome shotgun (WGS) entry which is preliminary data.</text>
</comment>
<dbReference type="GO" id="GO:0004316">
    <property type="term" value="F:3-oxoacyl-[acyl-carrier-protein] reductase (NADPH) activity"/>
    <property type="evidence" value="ECO:0007669"/>
    <property type="project" value="UniProtKB-EC"/>
</dbReference>
<dbReference type="AlphaFoldDB" id="A0A2N5N336"/>
<accession>A0A2N5N336</accession>
<evidence type="ECO:0000256" key="1">
    <source>
        <dbReference type="ARBA" id="ARBA00006484"/>
    </source>
</evidence>
<evidence type="ECO:0000313" key="4">
    <source>
        <dbReference type="Proteomes" id="UP000234789"/>
    </source>
</evidence>
<protein>
    <submittedName>
        <fullName evidence="3">3-oxoacyl-[acyl-carrier protein] reductase</fullName>
        <ecNumber evidence="3">1.1.1.100</ecNumber>
    </submittedName>
</protein>
<dbReference type="EC" id="1.1.1.100" evidence="3"/>
<proteinExistence type="inferred from homology"/>
<dbReference type="PANTHER" id="PTHR43639">
    <property type="entry name" value="OXIDOREDUCTASE, SHORT-CHAIN DEHYDROGENASE/REDUCTASE FAMILY (AFU_ORTHOLOGUE AFUA_5G02870)"/>
    <property type="match status" value="1"/>
</dbReference>
<gene>
    <name evidence="3" type="ORF">B8V81_3164</name>
</gene>